<reference evidence="2" key="1">
    <citation type="journal article" date="2019" name="Sci. Rep.">
        <title>Draft genome of Tanacetum cinerariifolium, the natural source of mosquito coil.</title>
        <authorList>
            <person name="Yamashiro T."/>
            <person name="Shiraishi A."/>
            <person name="Satake H."/>
            <person name="Nakayama K."/>
        </authorList>
    </citation>
    <scope>NUCLEOTIDE SEQUENCE</scope>
</reference>
<dbReference type="PANTHER" id="PTHR33067">
    <property type="entry name" value="RNA-DIRECTED DNA POLYMERASE-RELATED"/>
    <property type="match status" value="1"/>
</dbReference>
<keyword evidence="2" id="KW-0808">Transferase</keyword>
<dbReference type="GO" id="GO:0003964">
    <property type="term" value="F:RNA-directed DNA polymerase activity"/>
    <property type="evidence" value="ECO:0007669"/>
    <property type="project" value="UniProtKB-KW"/>
</dbReference>
<dbReference type="Gene3D" id="2.40.70.10">
    <property type="entry name" value="Acid Proteases"/>
    <property type="match status" value="1"/>
</dbReference>
<feature type="compositionally biased region" description="Acidic residues" evidence="1">
    <location>
        <begin position="487"/>
        <end position="496"/>
    </location>
</feature>
<comment type="caution">
    <text evidence="2">The sequence shown here is derived from an EMBL/GenBank/DDBJ whole genome shotgun (WGS) entry which is preliminary data.</text>
</comment>
<protein>
    <submittedName>
        <fullName evidence="2">Reverse transcriptase domain-containing protein</fullName>
    </submittedName>
</protein>
<sequence>MAGQAPPQGRITNLCSMEELLQAPIDGVRDAIVVPPILANQFEFKIGLLNLDSLNSAANGNCLTKNTQEALTIIENKSKVQASRNKTQVGVLPSDTVPNPRGEIKSITTRSGIFLDGPSVPPPPPFSYSKEVERDPKTIMDQVPSESTIRVPPSVVQSPPTPSSEHHKRNPQQPPIPYPSRLNKDKLQDKSDIQIHKFLQMFKKLHFNISLAKALALMQKYHKMLKDLLSDKEKLLILTNTSLTENCSAVLLKKLLEKLRDPERFLIPCDFHGLKSCMALADLGASINLMPLSVWKKLSLPDLNPTRKTLELATRSIAYPAGRHFLRTDRALVDVHGEELILRDDDEKLIFHADSTSKHPHKHGNDLINMINLIDITYEDCFPEVLIFKKSNHPSSGSTTPLSDSLPSLTPFETSDSLLEEFADELALLDPFPSGNKDGNFDPKADLREIKYLLNQDPSTESDIEIIDHILERFTDEPDLDYSPPPGDDDDDDDDLFDLKSDNDKWKKLLYGDFYKDIDSEKDKKKDFRMKIIN</sequence>
<dbReference type="AlphaFoldDB" id="A0A6L2MR99"/>
<dbReference type="EMBL" id="BKCJ010007041">
    <property type="protein sequence ID" value="GEU75222.1"/>
    <property type="molecule type" value="Genomic_DNA"/>
</dbReference>
<evidence type="ECO:0000313" key="2">
    <source>
        <dbReference type="EMBL" id="GEU75222.1"/>
    </source>
</evidence>
<evidence type="ECO:0000256" key="1">
    <source>
        <dbReference type="SAM" id="MobiDB-lite"/>
    </source>
</evidence>
<gene>
    <name evidence="2" type="ORF">Tci_047200</name>
</gene>
<proteinExistence type="predicted"/>
<name>A0A6L2MR99_TANCI</name>
<dbReference type="InterPro" id="IPR021109">
    <property type="entry name" value="Peptidase_aspartic_dom_sf"/>
</dbReference>
<keyword evidence="2" id="KW-0548">Nucleotidyltransferase</keyword>
<feature type="region of interest" description="Disordered" evidence="1">
    <location>
        <begin position="80"/>
        <end position="184"/>
    </location>
</feature>
<organism evidence="2">
    <name type="scientific">Tanacetum cinerariifolium</name>
    <name type="common">Dalmatian daisy</name>
    <name type="synonym">Chrysanthemum cinerariifolium</name>
    <dbReference type="NCBI Taxonomy" id="118510"/>
    <lineage>
        <taxon>Eukaryota</taxon>
        <taxon>Viridiplantae</taxon>
        <taxon>Streptophyta</taxon>
        <taxon>Embryophyta</taxon>
        <taxon>Tracheophyta</taxon>
        <taxon>Spermatophyta</taxon>
        <taxon>Magnoliopsida</taxon>
        <taxon>eudicotyledons</taxon>
        <taxon>Gunneridae</taxon>
        <taxon>Pentapetalae</taxon>
        <taxon>asterids</taxon>
        <taxon>campanulids</taxon>
        <taxon>Asterales</taxon>
        <taxon>Asteraceae</taxon>
        <taxon>Asteroideae</taxon>
        <taxon>Anthemideae</taxon>
        <taxon>Anthemidinae</taxon>
        <taxon>Tanacetum</taxon>
    </lineage>
</organism>
<accession>A0A6L2MR99</accession>
<dbReference type="PANTHER" id="PTHR33067:SF9">
    <property type="entry name" value="RNA-DIRECTED DNA POLYMERASE"/>
    <property type="match status" value="1"/>
</dbReference>
<feature type="region of interest" description="Disordered" evidence="1">
    <location>
        <begin position="475"/>
        <end position="496"/>
    </location>
</feature>
<keyword evidence="2" id="KW-0695">RNA-directed DNA polymerase</keyword>